<gene>
    <name evidence="2" type="ORF">ACFVKH_10970</name>
</gene>
<feature type="transmembrane region" description="Helical" evidence="1">
    <location>
        <begin position="34"/>
        <end position="52"/>
    </location>
</feature>
<evidence type="ECO:0000313" key="2">
    <source>
        <dbReference type="EMBL" id="MFE4106801.1"/>
    </source>
</evidence>
<feature type="transmembrane region" description="Helical" evidence="1">
    <location>
        <begin position="141"/>
        <end position="160"/>
    </location>
</feature>
<proteinExistence type="predicted"/>
<keyword evidence="3" id="KW-1185">Reference proteome</keyword>
<reference evidence="2 3" key="1">
    <citation type="submission" date="2024-10" db="EMBL/GenBank/DDBJ databases">
        <authorList>
            <person name="Ratan Roy A."/>
            <person name="Morales Sandoval P.H."/>
            <person name="De Los Santos Villalobos S."/>
            <person name="Chakraborty S."/>
            <person name="Mukherjee J."/>
        </authorList>
    </citation>
    <scope>NUCLEOTIDE SEQUENCE [LARGE SCALE GENOMIC DNA]</scope>
    <source>
        <strain evidence="2 3">S1</strain>
    </source>
</reference>
<feature type="transmembrane region" description="Helical" evidence="1">
    <location>
        <begin position="107"/>
        <end position="129"/>
    </location>
</feature>
<sequence length="178" mass="19063">MKTSWHLRDYVFAAFMTIGMVASVFVIGPLVPPFLQLVAWAPIGGIFLTLGMARLQRRGSVALMILPLALLLAPISPAITLYLALTTLVTEAAVFWRGNYRTKGNRLLGTVVFFVSAVVIGLVSAGLMLGAEFANLLTQPWLLGGLAIAAGITGAVGWWLGESIVRQLRRAGKLDADL</sequence>
<dbReference type="EMBL" id="JBHZOL010000071">
    <property type="protein sequence ID" value="MFE4106801.1"/>
    <property type="molecule type" value="Genomic_DNA"/>
</dbReference>
<dbReference type="Proteomes" id="UP001600165">
    <property type="component" value="Unassembled WGS sequence"/>
</dbReference>
<feature type="transmembrane region" description="Helical" evidence="1">
    <location>
        <begin position="59"/>
        <end position="75"/>
    </location>
</feature>
<name>A0ABW6IF63_9CYAN</name>
<organism evidence="2 3">
    <name type="scientific">Almyronema epifaneia S1</name>
    <dbReference type="NCBI Taxonomy" id="2991925"/>
    <lineage>
        <taxon>Bacteria</taxon>
        <taxon>Bacillati</taxon>
        <taxon>Cyanobacteriota</taxon>
        <taxon>Cyanophyceae</taxon>
        <taxon>Nodosilineales</taxon>
        <taxon>Nodosilineaceae</taxon>
        <taxon>Almyronema</taxon>
        <taxon>Almyronema epifaneia</taxon>
    </lineage>
</organism>
<keyword evidence="1" id="KW-0472">Membrane</keyword>
<comment type="caution">
    <text evidence="2">The sequence shown here is derived from an EMBL/GenBank/DDBJ whole genome shotgun (WGS) entry which is preliminary data.</text>
</comment>
<protein>
    <submittedName>
        <fullName evidence="2">Uncharacterized protein</fullName>
    </submittedName>
</protein>
<dbReference type="RefSeq" id="WP_377964895.1">
    <property type="nucleotide sequence ID" value="NZ_JBHZOL010000071.1"/>
</dbReference>
<keyword evidence="1" id="KW-0812">Transmembrane</keyword>
<evidence type="ECO:0000313" key="3">
    <source>
        <dbReference type="Proteomes" id="UP001600165"/>
    </source>
</evidence>
<accession>A0ABW6IF63</accession>
<keyword evidence="1" id="KW-1133">Transmembrane helix</keyword>
<evidence type="ECO:0000256" key="1">
    <source>
        <dbReference type="SAM" id="Phobius"/>
    </source>
</evidence>
<feature type="transmembrane region" description="Helical" evidence="1">
    <location>
        <begin position="7"/>
        <end position="28"/>
    </location>
</feature>